<keyword evidence="2 3" id="KW-0413">Isomerase</keyword>
<dbReference type="RefSeq" id="WP_036451609.1">
    <property type="nucleotide sequence ID" value="NZ_AWQU01000067.1"/>
</dbReference>
<accession>A0A084U446</accession>
<dbReference type="UniPathway" id="UPA00109">
    <property type="reaction ID" value="UER00189"/>
</dbReference>
<reference evidence="4 5" key="1">
    <citation type="journal article" date="2014" name="PLoS ONE">
        <title>Reduction of Hydrogen Peroxide Accumulation and Toxicity by a Catalase from Mycoplasma iowae.</title>
        <authorList>
            <person name="Pritchard R.E."/>
            <person name="Prassinos A.J."/>
            <person name="Osborne J.D."/>
            <person name="Raviv Z."/>
            <person name="Balish M.F."/>
        </authorList>
    </citation>
    <scope>NUCLEOTIDE SEQUENCE [LARGE SCALE GENOMIC DNA]</scope>
    <source>
        <strain evidence="4 5">DK-CPA</strain>
    </source>
</reference>
<dbReference type="CDD" id="cd00311">
    <property type="entry name" value="TIM"/>
    <property type="match status" value="1"/>
</dbReference>
<dbReference type="SUPFAM" id="SSF51351">
    <property type="entry name" value="Triosephosphate isomerase (TIM)"/>
    <property type="match status" value="1"/>
</dbReference>
<gene>
    <name evidence="4" type="ORF">P271_589</name>
</gene>
<dbReference type="GO" id="GO:0019563">
    <property type="term" value="P:glycerol catabolic process"/>
    <property type="evidence" value="ECO:0007669"/>
    <property type="project" value="TreeGrafter"/>
</dbReference>
<comment type="caution">
    <text evidence="4">The sequence shown here is derived from an EMBL/GenBank/DDBJ whole genome shotgun (WGS) entry which is preliminary data.</text>
</comment>
<comment type="similarity">
    <text evidence="1 3">Belongs to the triosephosphate isomerase family.</text>
</comment>
<dbReference type="PANTHER" id="PTHR21139">
    <property type="entry name" value="TRIOSEPHOSPHATE ISOMERASE"/>
    <property type="match status" value="1"/>
</dbReference>
<comment type="pathway">
    <text evidence="3">Carbohydrate biosynthesis; gluconeogenesis.</text>
</comment>
<dbReference type="GO" id="GO:0006096">
    <property type="term" value="P:glycolytic process"/>
    <property type="evidence" value="ECO:0007669"/>
    <property type="project" value="UniProtKB-UniPathway"/>
</dbReference>
<sequence>MDRRKKLIANWKLNADYVSMKKFFDNVSSNEDVDLVVVPSLLGILPAMNLSRNKQINVAAQNCGIVTVGNHTGDTSWIELKDYNIRNIMVGHPEVCKAFGESDILINKKVKTFLENEINVILVLSEDRTDLLKDSTKESLKLKLKKYLSGIDPTLFANHLTIVYKPTFIGEVGVRATPEFVVGAITTIRNFIREEYSFYIGNNIPILFGGEFLSEDFEEIVNSNHVDGVMIDNEKSTSPKYISILMKYLYKASTETYQKFYENNLIIDEPLEIERQRQQINISPFEDYEIDSDIYFKDIDISEEEI</sequence>
<name>A0A084U446_MALIO</name>
<dbReference type="PROSITE" id="PS51440">
    <property type="entry name" value="TIM_2"/>
    <property type="match status" value="1"/>
</dbReference>
<dbReference type="InterPro" id="IPR013785">
    <property type="entry name" value="Aldolase_TIM"/>
</dbReference>
<comment type="pathway">
    <text evidence="3">Carbohydrate degradation; glycolysis; D-glyceraldehyde 3-phosphate from glycerone phosphate: step 1/1.</text>
</comment>
<comment type="subcellular location">
    <subcellularLocation>
        <location evidence="3">Cytoplasm</location>
    </subcellularLocation>
</comment>
<dbReference type="GO" id="GO:0004807">
    <property type="term" value="F:triose-phosphate isomerase activity"/>
    <property type="evidence" value="ECO:0007669"/>
    <property type="project" value="UniProtKB-EC"/>
</dbReference>
<dbReference type="Proteomes" id="UP000028523">
    <property type="component" value="Unassembled WGS sequence"/>
</dbReference>
<keyword evidence="3" id="KW-0963">Cytoplasm</keyword>
<dbReference type="GO" id="GO:0006094">
    <property type="term" value="P:gluconeogenesis"/>
    <property type="evidence" value="ECO:0007669"/>
    <property type="project" value="UniProtKB-UniPathway"/>
</dbReference>
<dbReference type="InterPro" id="IPR035990">
    <property type="entry name" value="TIM_sf"/>
</dbReference>
<dbReference type="Gene3D" id="3.20.20.70">
    <property type="entry name" value="Aldolase class I"/>
    <property type="match status" value="1"/>
</dbReference>
<dbReference type="Pfam" id="PF00121">
    <property type="entry name" value="TIM"/>
    <property type="match status" value="1"/>
</dbReference>
<dbReference type="PANTHER" id="PTHR21139:SF42">
    <property type="entry name" value="TRIOSEPHOSPHATE ISOMERASE"/>
    <property type="match status" value="1"/>
</dbReference>
<protein>
    <recommendedName>
        <fullName evidence="3">Triosephosphate isomerase</fullName>
        <ecNumber evidence="3">5.3.1.1</ecNumber>
    </recommendedName>
</protein>
<keyword evidence="3" id="KW-0324">Glycolysis</keyword>
<comment type="catalytic activity">
    <reaction evidence="3">
        <text>D-glyceraldehyde 3-phosphate = dihydroxyacetone phosphate</text>
        <dbReference type="Rhea" id="RHEA:18585"/>
        <dbReference type="ChEBI" id="CHEBI:57642"/>
        <dbReference type="ChEBI" id="CHEBI:59776"/>
        <dbReference type="EC" id="5.3.1.1"/>
    </reaction>
</comment>
<dbReference type="EMBL" id="AWQU01000067">
    <property type="protein sequence ID" value="KFB07732.1"/>
    <property type="molecule type" value="Genomic_DNA"/>
</dbReference>
<evidence type="ECO:0000256" key="1">
    <source>
        <dbReference type="ARBA" id="ARBA00007422"/>
    </source>
</evidence>
<evidence type="ECO:0000256" key="3">
    <source>
        <dbReference type="RuleBase" id="RU363013"/>
    </source>
</evidence>
<organism evidence="4 5">
    <name type="scientific">Malacoplasma iowae DK-CPA</name>
    <dbReference type="NCBI Taxonomy" id="1394179"/>
    <lineage>
        <taxon>Bacteria</taxon>
        <taxon>Bacillati</taxon>
        <taxon>Mycoplasmatota</taxon>
        <taxon>Mycoplasmoidales</taxon>
        <taxon>Mycoplasmoidaceae</taxon>
        <taxon>Malacoplasma</taxon>
    </lineage>
</organism>
<dbReference type="AlphaFoldDB" id="A0A084U446"/>
<dbReference type="InterPro" id="IPR000652">
    <property type="entry name" value="Triosephosphate_isomerase"/>
</dbReference>
<evidence type="ECO:0000256" key="2">
    <source>
        <dbReference type="ARBA" id="ARBA00023235"/>
    </source>
</evidence>
<keyword evidence="3" id="KW-0312">Gluconeogenesis</keyword>
<dbReference type="EC" id="5.3.1.1" evidence="3"/>
<dbReference type="GO" id="GO:0046166">
    <property type="term" value="P:glyceraldehyde-3-phosphate biosynthetic process"/>
    <property type="evidence" value="ECO:0007669"/>
    <property type="project" value="TreeGrafter"/>
</dbReference>
<evidence type="ECO:0000313" key="4">
    <source>
        <dbReference type="EMBL" id="KFB07732.1"/>
    </source>
</evidence>
<comment type="subunit">
    <text evidence="3">Homodimer.</text>
</comment>
<proteinExistence type="inferred from homology"/>
<evidence type="ECO:0000313" key="5">
    <source>
        <dbReference type="Proteomes" id="UP000028523"/>
    </source>
</evidence>
<keyword evidence="5" id="KW-1185">Reference proteome</keyword>
<dbReference type="UniPathway" id="UPA00138"/>
<dbReference type="GO" id="GO:0005829">
    <property type="term" value="C:cytosol"/>
    <property type="evidence" value="ECO:0007669"/>
    <property type="project" value="TreeGrafter"/>
</dbReference>